<dbReference type="GO" id="GO:0016779">
    <property type="term" value="F:nucleotidyltransferase activity"/>
    <property type="evidence" value="ECO:0007669"/>
    <property type="project" value="InterPro"/>
</dbReference>
<dbReference type="Pfam" id="PF01909">
    <property type="entry name" value="NTP_transf_2"/>
    <property type="match status" value="1"/>
</dbReference>
<proteinExistence type="predicted"/>
<protein>
    <submittedName>
        <fullName evidence="2">Nucleotidyltransferase domain-containing protein</fullName>
    </submittedName>
</protein>
<comment type="caution">
    <text evidence="2">The sequence shown here is derived from an EMBL/GenBank/DDBJ whole genome shotgun (WGS) entry which is preliminary data.</text>
</comment>
<accession>A0A7C2B4A4</accession>
<dbReference type="AlphaFoldDB" id="A0A7C2B4A4"/>
<dbReference type="Gene3D" id="3.30.460.10">
    <property type="entry name" value="Beta Polymerase, domain 2"/>
    <property type="match status" value="1"/>
</dbReference>
<organism evidence="2">
    <name type="scientific">Thermomicrobium roseum</name>
    <dbReference type="NCBI Taxonomy" id="500"/>
    <lineage>
        <taxon>Bacteria</taxon>
        <taxon>Pseudomonadati</taxon>
        <taxon>Thermomicrobiota</taxon>
        <taxon>Thermomicrobia</taxon>
        <taxon>Thermomicrobiales</taxon>
        <taxon>Thermomicrobiaceae</taxon>
        <taxon>Thermomicrobium</taxon>
    </lineage>
</organism>
<dbReference type="InterPro" id="IPR002934">
    <property type="entry name" value="Polymerase_NTP_transf_dom"/>
</dbReference>
<dbReference type="CDD" id="cd05403">
    <property type="entry name" value="NT_KNTase_like"/>
    <property type="match status" value="1"/>
</dbReference>
<gene>
    <name evidence="2" type="ORF">ENP47_03845</name>
</gene>
<dbReference type="EMBL" id="DSJL01000007">
    <property type="protein sequence ID" value="HEF64724.1"/>
    <property type="molecule type" value="Genomic_DNA"/>
</dbReference>
<name>A0A7C2B4A4_THERO</name>
<dbReference type="InterPro" id="IPR043519">
    <property type="entry name" value="NT_sf"/>
</dbReference>
<reference evidence="2" key="1">
    <citation type="journal article" date="2020" name="mSystems">
        <title>Genome- and Community-Level Interaction Insights into Carbon Utilization and Element Cycling Functions of Hydrothermarchaeota in Hydrothermal Sediment.</title>
        <authorList>
            <person name="Zhou Z."/>
            <person name="Liu Y."/>
            <person name="Xu W."/>
            <person name="Pan J."/>
            <person name="Luo Z.H."/>
            <person name="Li M."/>
        </authorList>
    </citation>
    <scope>NUCLEOTIDE SEQUENCE [LARGE SCALE GENOMIC DNA]</scope>
    <source>
        <strain evidence="2">SpSt-222</strain>
    </source>
</reference>
<keyword evidence="2" id="KW-0808">Transferase</keyword>
<evidence type="ECO:0000313" key="2">
    <source>
        <dbReference type="EMBL" id="HEF64724.1"/>
    </source>
</evidence>
<evidence type="ECO:0000259" key="1">
    <source>
        <dbReference type="Pfam" id="PF01909"/>
    </source>
</evidence>
<feature type="domain" description="Polymerase nucleotidyl transferase" evidence="1">
    <location>
        <begin position="22"/>
        <end position="61"/>
    </location>
</feature>
<sequence>MRIWSPHLTRSELVAHLRARVRELARLLPVRRAVLFGSWARGRATARSDVDVLVIYADPPRPDAYALVWRTLQTPGLEPHVYAESEAAAIQETLDRMTAGGIDLLRSPLDAEHC</sequence>
<dbReference type="SUPFAM" id="SSF81301">
    <property type="entry name" value="Nucleotidyltransferase"/>
    <property type="match status" value="1"/>
</dbReference>